<evidence type="ECO:0000313" key="1">
    <source>
        <dbReference type="EMBL" id="SKA86451.1"/>
    </source>
</evidence>
<dbReference type="Gene3D" id="3.40.1360.10">
    <property type="match status" value="1"/>
</dbReference>
<gene>
    <name evidence="1" type="ORF">SAMN02745130_02715</name>
</gene>
<name>A0A1T4XBW9_9GAMM</name>
<proteinExistence type="predicted"/>
<dbReference type="RefSeq" id="WP_078923164.1">
    <property type="nucleotide sequence ID" value="NZ_FUYB01000014.1"/>
</dbReference>
<dbReference type="OrthoDB" id="5618772at2"/>
<dbReference type="Pfam" id="PF13155">
    <property type="entry name" value="Toprim_2"/>
    <property type="match status" value="1"/>
</dbReference>
<dbReference type="Proteomes" id="UP000190460">
    <property type="component" value="Unassembled WGS sequence"/>
</dbReference>
<dbReference type="AlphaFoldDB" id="A0A1T4XBW9"/>
<dbReference type="STRING" id="92487.SAMN02745130_02715"/>
<accession>A0A1T4XBW9</accession>
<dbReference type="InterPro" id="IPR034154">
    <property type="entry name" value="TOPRIM_DnaG/twinkle"/>
</dbReference>
<dbReference type="EMBL" id="FUYB01000014">
    <property type="protein sequence ID" value="SKA86451.1"/>
    <property type="molecule type" value="Genomic_DNA"/>
</dbReference>
<evidence type="ECO:0000313" key="2">
    <source>
        <dbReference type="Proteomes" id="UP000190460"/>
    </source>
</evidence>
<dbReference type="SUPFAM" id="SSF56731">
    <property type="entry name" value="DNA primase core"/>
    <property type="match status" value="1"/>
</dbReference>
<reference evidence="1 2" key="1">
    <citation type="submission" date="2017-02" db="EMBL/GenBank/DDBJ databases">
        <authorList>
            <person name="Peterson S.W."/>
        </authorList>
    </citation>
    <scope>NUCLEOTIDE SEQUENCE [LARGE SCALE GENOMIC DNA]</scope>
    <source>
        <strain evidence="1 2">ATCC 49788</strain>
    </source>
</reference>
<keyword evidence="2" id="KW-1185">Reference proteome</keyword>
<dbReference type="CDD" id="cd01029">
    <property type="entry name" value="TOPRIM_primases"/>
    <property type="match status" value="1"/>
</dbReference>
<protein>
    <submittedName>
        <fullName evidence="1">Toprim-like</fullName>
    </submittedName>
</protein>
<sequence>MQAEKIIQRLQADYGLKHKGDYLREGRCPECGKKELFISASEPHHLKCGRETKCNWGMKTRDLYPDLYQPLHELHPATKADPHATAKAYLKSRGLDPALFAREFVQGQRYEREAIREPKGTETVRFYLNAEKSVYWERFIQVIDMADKPKKAHFNGSYKGLWWQAHDFLPESGKQVFLVEGIIDALSLIQSGFKAVALMSCNNWPEKSLQAYVGKGIHWVVALDNDPAGQRYTREFVRKLQALHEHAEACTAPDRQKCDWNDLLKACGGTIPREKLSEWFYTGRLLTASSATRKALEIVEHTKKHRFTFEFANQLYAAKYSDKDEDNPIQLENIANCKPEFLYFQKDTLSGDSSYYLSVTRPSQDGQRPQVYKDVFTSSTLGAAPKFKDRLMDVGAGLMFTGSTKQLEQHQKAYWFPEGETMPEVNTINFLGYTSELNGWLFPKHAVFNGRLYRVNEDDFFDLPDGRKVKTTFRQDTVTIGDPTDSHRPGLWLEDYKTAYGAKGLAILAYWAGSFLVQQIRQQQESYPFLELCGPPGSGKTSVLTFLWKLTGREGYEGLDLAKATHSNRWRSLAQLANMPLVAIEGDPSKSESGHQRRTFDLNEAKPLYNGRGMRGTSPKNNGIETHEPPFRGVLILAQNAAIDSEPAVMERIVQIHWDKSHFSDQGQQAAQRLQRLEMTHINGFMTACITQEKPLLASYQAHYQTCLERLENEGGLSNQRLRHNHAQIMAMAHALQSIGILGGLGTSDLAALDAYLIQGCAERHQCLDGDNPLVAEFWEMYHYLEDELGCRVNHSRDETRIAISLLDFVQQLAEHRLKPLDLPHLRQVLKQSKRYKLIEANYPTLSKIKNKTVKCFVFTKQSTGIGGQAIAA</sequence>
<organism evidence="1 2">
    <name type="scientific">Thiothrix eikelboomii</name>
    <dbReference type="NCBI Taxonomy" id="92487"/>
    <lineage>
        <taxon>Bacteria</taxon>
        <taxon>Pseudomonadati</taxon>
        <taxon>Pseudomonadota</taxon>
        <taxon>Gammaproteobacteria</taxon>
        <taxon>Thiotrichales</taxon>
        <taxon>Thiotrichaceae</taxon>
        <taxon>Thiothrix</taxon>
    </lineage>
</organism>